<gene>
    <name evidence="1" type="ORF">RTLFYP15_02308</name>
</gene>
<dbReference type="RefSeq" id="WP_412291674.1">
    <property type="nucleotide sequence ID" value="NZ_CACRUQ010000021.1"/>
</dbReference>
<dbReference type="AlphaFoldDB" id="A0A6N3EJE6"/>
<proteinExistence type="predicted"/>
<sequence>MSQKKKIKENILQMNASYIVTDPSGTTLKSVGKPLADHGYKIQILNLMDRSHSNKFNPFKYIKTKEEINILSVLQQKYGEEFTFKAWSWEKYGSNNKNAYVTCESMPGVEIEVYQRETDNGMTYYDDYMAYKYKSRFQEDLQRFTDQIYPNAKVIFMVDSSTFPLDMGMGMTYDEILQDKDTVLSVTILVKCDSDDPQKEEHLEEFRQLLEDNSVRVNGTLIYTSDETTWNEYSENNYSNWYANDDWYLSRCNFSLDKSYQFYKCIKTTW</sequence>
<evidence type="ECO:0000313" key="1">
    <source>
        <dbReference type="EMBL" id="VYU39858.1"/>
    </source>
</evidence>
<reference evidence="1" key="1">
    <citation type="submission" date="2019-11" db="EMBL/GenBank/DDBJ databases">
        <authorList>
            <person name="Feng L."/>
        </authorList>
    </citation>
    <scope>NUCLEOTIDE SEQUENCE</scope>
    <source>
        <strain evidence="1">RtorquesLFYP15</strain>
    </source>
</reference>
<dbReference type="GO" id="GO:0016020">
    <property type="term" value="C:membrane"/>
    <property type="evidence" value="ECO:0007669"/>
    <property type="project" value="InterPro"/>
</dbReference>
<protein>
    <submittedName>
        <fullName evidence="1">Type IV secretory system Conjugative DNA transfer</fullName>
    </submittedName>
</protein>
<dbReference type="EMBL" id="CACRUQ010000021">
    <property type="protein sequence ID" value="VYU39858.1"/>
    <property type="molecule type" value="Genomic_DNA"/>
</dbReference>
<organism evidence="1">
    <name type="scientific">[Ruminococcus] torques</name>
    <dbReference type="NCBI Taxonomy" id="33039"/>
    <lineage>
        <taxon>Bacteria</taxon>
        <taxon>Bacillati</taxon>
        <taxon>Bacillota</taxon>
        <taxon>Clostridia</taxon>
        <taxon>Lachnospirales</taxon>
        <taxon>Lachnospiraceae</taxon>
        <taxon>Mediterraneibacter</taxon>
    </lineage>
</organism>
<dbReference type="Pfam" id="PF02534">
    <property type="entry name" value="T4SS-DNA_transf"/>
    <property type="match status" value="1"/>
</dbReference>
<accession>A0A6N3EJE6</accession>
<dbReference type="InterPro" id="IPR003688">
    <property type="entry name" value="TraG/VirD4"/>
</dbReference>
<name>A0A6N3EJE6_9FIRM</name>